<feature type="signal peptide" evidence="2">
    <location>
        <begin position="1"/>
        <end position="15"/>
    </location>
</feature>
<keyword evidence="4" id="KW-1185">Reference proteome</keyword>
<keyword evidence="2" id="KW-0732">Signal</keyword>
<feature type="region of interest" description="Disordered" evidence="1">
    <location>
        <begin position="230"/>
        <end position="250"/>
    </location>
</feature>
<comment type="caution">
    <text evidence="3">The sequence shown here is derived from an EMBL/GenBank/DDBJ whole genome shotgun (WGS) entry which is preliminary data.</text>
</comment>
<evidence type="ECO:0008006" key="5">
    <source>
        <dbReference type="Google" id="ProtNLM"/>
    </source>
</evidence>
<gene>
    <name evidence="3" type="ORF">Tco_0652862</name>
</gene>
<name>A0ABQ4WYR5_9ASTR</name>
<dbReference type="EMBL" id="BQNB010009054">
    <property type="protein sequence ID" value="GJS58078.1"/>
    <property type="molecule type" value="Genomic_DNA"/>
</dbReference>
<evidence type="ECO:0000313" key="4">
    <source>
        <dbReference type="Proteomes" id="UP001151760"/>
    </source>
</evidence>
<sequence>MMHWWLLHQPWRSFAAIINKCLSGKPSYDSLRLSQAQILWGMYNKKNVDYAYLLWEDFIYQIENKNTKKGNAITIPPKTKGSKKKANTDTTTKQKPPTAPKEKKSGKGKQKTTELETISEADLTEATESAMMDDDFIIQKLTTHDDDIIHEEENCMKDDSFDPTIHTPSRISSSDDEDSDNEVEGRIVEGATKFRHFKRQLYKALVDAYGTPDKILSGKEPDLPVLQVKRQPRPSGKTHTGSKTHKMKSASNCYGRGSYANYRCLFEEPAHQGVLKQVSMMNKQKEESKTTNSPPGNLTWGKKAKDQFYAFATSRESARDSLTQKERIIAGNRMEIFKEGDLHRLRIQDIEDMLLLLRAKGKRDNLIVEESIAFNAIAKGLKTKVDNEEFGADLVGAT</sequence>
<proteinExistence type="predicted"/>
<feature type="region of interest" description="Disordered" evidence="1">
    <location>
        <begin position="70"/>
        <end position="119"/>
    </location>
</feature>
<protein>
    <recommendedName>
        <fullName evidence="5">No apical meristem-associated C-terminal domain-containing protein</fullName>
    </recommendedName>
</protein>
<reference evidence="3" key="2">
    <citation type="submission" date="2022-01" db="EMBL/GenBank/DDBJ databases">
        <authorList>
            <person name="Yamashiro T."/>
            <person name="Shiraishi A."/>
            <person name="Satake H."/>
            <person name="Nakayama K."/>
        </authorList>
    </citation>
    <scope>NUCLEOTIDE SEQUENCE</scope>
</reference>
<feature type="chain" id="PRO_5045082268" description="No apical meristem-associated C-terminal domain-containing protein" evidence="2">
    <location>
        <begin position="16"/>
        <end position="398"/>
    </location>
</feature>
<accession>A0ABQ4WYR5</accession>
<evidence type="ECO:0000256" key="1">
    <source>
        <dbReference type="SAM" id="MobiDB-lite"/>
    </source>
</evidence>
<dbReference type="Proteomes" id="UP001151760">
    <property type="component" value="Unassembled WGS sequence"/>
</dbReference>
<reference evidence="3" key="1">
    <citation type="journal article" date="2022" name="Int. J. Mol. Sci.">
        <title>Draft Genome of Tanacetum Coccineum: Genomic Comparison of Closely Related Tanacetum-Family Plants.</title>
        <authorList>
            <person name="Yamashiro T."/>
            <person name="Shiraishi A."/>
            <person name="Nakayama K."/>
            <person name="Satake H."/>
        </authorList>
    </citation>
    <scope>NUCLEOTIDE SEQUENCE</scope>
</reference>
<feature type="region of interest" description="Disordered" evidence="1">
    <location>
        <begin position="158"/>
        <end position="181"/>
    </location>
</feature>
<evidence type="ECO:0000256" key="2">
    <source>
        <dbReference type="SAM" id="SignalP"/>
    </source>
</evidence>
<organism evidence="3 4">
    <name type="scientific">Tanacetum coccineum</name>
    <dbReference type="NCBI Taxonomy" id="301880"/>
    <lineage>
        <taxon>Eukaryota</taxon>
        <taxon>Viridiplantae</taxon>
        <taxon>Streptophyta</taxon>
        <taxon>Embryophyta</taxon>
        <taxon>Tracheophyta</taxon>
        <taxon>Spermatophyta</taxon>
        <taxon>Magnoliopsida</taxon>
        <taxon>eudicotyledons</taxon>
        <taxon>Gunneridae</taxon>
        <taxon>Pentapetalae</taxon>
        <taxon>asterids</taxon>
        <taxon>campanulids</taxon>
        <taxon>Asterales</taxon>
        <taxon>Asteraceae</taxon>
        <taxon>Asteroideae</taxon>
        <taxon>Anthemideae</taxon>
        <taxon>Anthemidinae</taxon>
        <taxon>Tanacetum</taxon>
    </lineage>
</organism>
<evidence type="ECO:0000313" key="3">
    <source>
        <dbReference type="EMBL" id="GJS58078.1"/>
    </source>
</evidence>